<keyword evidence="1" id="KW-1133">Transmembrane helix</keyword>
<feature type="transmembrane region" description="Helical" evidence="1">
    <location>
        <begin position="91"/>
        <end position="108"/>
    </location>
</feature>
<evidence type="ECO:0000256" key="1">
    <source>
        <dbReference type="SAM" id="Phobius"/>
    </source>
</evidence>
<dbReference type="AlphaFoldDB" id="A0A7R9UF82"/>
<evidence type="ECO:0000313" key="2">
    <source>
        <dbReference type="EMBL" id="CAD8262989.1"/>
    </source>
</evidence>
<proteinExistence type="predicted"/>
<organism evidence="2">
    <name type="scientific">Pinguiococcus pyrenoidosus</name>
    <dbReference type="NCBI Taxonomy" id="172671"/>
    <lineage>
        <taxon>Eukaryota</taxon>
        <taxon>Sar</taxon>
        <taxon>Stramenopiles</taxon>
        <taxon>Ochrophyta</taxon>
        <taxon>Pinguiophyceae</taxon>
        <taxon>Pinguiochrysidales</taxon>
        <taxon>Pinguiochrysidaceae</taxon>
        <taxon>Pinguiococcus</taxon>
    </lineage>
</organism>
<sequence length="148" mass="16743">MAAKKDDAKPLLEDESAMHKMMSCCNYTYNKLPEVVQTSIGFVVDQSSWSFSMLMTHILFWVYAFPLFAQYGYVDVFDDNGGVPSGPSGSGAFPVIVMLMVIVTVLYAKKYIEYDPKVSWLRQFPTGPDGEPLVPHERLPELEKFKDD</sequence>
<name>A0A7R9UF82_9STRA</name>
<dbReference type="EMBL" id="HBEA01016368">
    <property type="protein sequence ID" value="CAD8262989.1"/>
    <property type="molecule type" value="Transcribed_RNA"/>
</dbReference>
<protein>
    <submittedName>
        <fullName evidence="2">Uncharacterized protein</fullName>
    </submittedName>
</protein>
<keyword evidence="1" id="KW-0472">Membrane</keyword>
<gene>
    <name evidence="2" type="ORF">PPYR1160_LOCUS12491</name>
</gene>
<reference evidence="2" key="1">
    <citation type="submission" date="2021-01" db="EMBL/GenBank/DDBJ databases">
        <authorList>
            <person name="Corre E."/>
            <person name="Pelletier E."/>
            <person name="Niang G."/>
            <person name="Scheremetjew M."/>
            <person name="Finn R."/>
            <person name="Kale V."/>
            <person name="Holt S."/>
            <person name="Cochrane G."/>
            <person name="Meng A."/>
            <person name="Brown T."/>
            <person name="Cohen L."/>
        </authorList>
    </citation>
    <scope>NUCLEOTIDE SEQUENCE</scope>
    <source>
        <strain evidence="2">CCMP2078</strain>
    </source>
</reference>
<keyword evidence="1" id="KW-0812">Transmembrane</keyword>
<feature type="transmembrane region" description="Helical" evidence="1">
    <location>
        <begin position="51"/>
        <end position="71"/>
    </location>
</feature>
<accession>A0A7R9UF82</accession>